<dbReference type="Gene3D" id="1.10.246.130">
    <property type="match status" value="1"/>
</dbReference>
<name>A0AAD2GDE4_9STRA</name>
<dbReference type="PANTHER" id="PTHR43199:SF1">
    <property type="entry name" value="GLUTATHIONE HYDROLASE PROENZYME"/>
    <property type="match status" value="1"/>
</dbReference>
<reference evidence="2" key="1">
    <citation type="submission" date="2023-08" db="EMBL/GenBank/DDBJ databases">
        <authorList>
            <person name="Audoor S."/>
            <person name="Bilcke G."/>
        </authorList>
    </citation>
    <scope>NUCLEOTIDE SEQUENCE</scope>
</reference>
<dbReference type="Pfam" id="PF01019">
    <property type="entry name" value="G_glu_transpept"/>
    <property type="match status" value="1"/>
</dbReference>
<evidence type="ECO:0000313" key="2">
    <source>
        <dbReference type="EMBL" id="CAJ1970487.1"/>
    </source>
</evidence>
<organism evidence="2 3">
    <name type="scientific">Cylindrotheca closterium</name>
    <dbReference type="NCBI Taxonomy" id="2856"/>
    <lineage>
        <taxon>Eukaryota</taxon>
        <taxon>Sar</taxon>
        <taxon>Stramenopiles</taxon>
        <taxon>Ochrophyta</taxon>
        <taxon>Bacillariophyta</taxon>
        <taxon>Bacillariophyceae</taxon>
        <taxon>Bacillariophycidae</taxon>
        <taxon>Bacillariales</taxon>
        <taxon>Bacillariaceae</taxon>
        <taxon>Cylindrotheca</taxon>
    </lineage>
</organism>
<feature type="chain" id="PRO_5042007030" description="Gamma-glutamyltransferase" evidence="1">
    <location>
        <begin position="22"/>
        <end position="392"/>
    </location>
</feature>
<dbReference type="PRINTS" id="PR01210">
    <property type="entry name" value="GGTRANSPTASE"/>
</dbReference>
<comment type="caution">
    <text evidence="2">The sequence shown here is derived from an EMBL/GenBank/DDBJ whole genome shotgun (WGS) entry which is preliminary data.</text>
</comment>
<protein>
    <recommendedName>
        <fullName evidence="4">Gamma-glutamyltransferase</fullName>
    </recommendedName>
</protein>
<gene>
    <name evidence="2" type="ORF">CYCCA115_LOCUS24503</name>
</gene>
<dbReference type="PANTHER" id="PTHR43199">
    <property type="entry name" value="GLUTATHIONE HYDROLASE"/>
    <property type="match status" value="1"/>
</dbReference>
<evidence type="ECO:0008006" key="4">
    <source>
        <dbReference type="Google" id="ProtNLM"/>
    </source>
</evidence>
<feature type="signal peptide" evidence="1">
    <location>
        <begin position="1"/>
        <end position="21"/>
    </location>
</feature>
<evidence type="ECO:0000256" key="1">
    <source>
        <dbReference type="SAM" id="SignalP"/>
    </source>
</evidence>
<dbReference type="EMBL" id="CAKOGP040002524">
    <property type="protein sequence ID" value="CAJ1970487.1"/>
    <property type="molecule type" value="Genomic_DNA"/>
</dbReference>
<keyword evidence="1" id="KW-0732">Signal</keyword>
<sequence>MKLSNLALLLSATATVYYAEAQSVETCKQGGSGMVSTADPAATEVGFKILEDGGTAVDAMVAVQAVLGLVEPQSSGLGGGSFAVYYDASTSSITTFDGRETAPMAATEDRFATFPPGLQGFVGAWQGGLSVGVPGTPLLLETMLEKYGSKSMSELFQPAIDLATNGFLKLRPATFFRDPMAFEYMMINETCQVKSPGTNLTNPEYAATLEKIATMGAKEGFYTGDMADAIAAAVQNDLGIPGDMVVADLESYTVIEREPVCVDIGTDSVCGMGPPSSGGLAVGQMMALLEQVQDKLVKSTMVDDTNASVLDPTNVHLFTQAGRLAFADRNKFVGDPDFTSVPSEGMLNKEYLADRALLINATSDMGTAMPGVPPGSAGMQMAMDSSVKNTGT</sequence>
<dbReference type="InterPro" id="IPR043138">
    <property type="entry name" value="GGT_lsub"/>
</dbReference>
<proteinExistence type="predicted"/>
<dbReference type="SUPFAM" id="SSF56235">
    <property type="entry name" value="N-terminal nucleophile aminohydrolases (Ntn hydrolases)"/>
    <property type="match status" value="1"/>
</dbReference>
<dbReference type="Proteomes" id="UP001295423">
    <property type="component" value="Unassembled WGS sequence"/>
</dbReference>
<dbReference type="AlphaFoldDB" id="A0AAD2GDE4"/>
<dbReference type="InterPro" id="IPR051792">
    <property type="entry name" value="GGT_bact"/>
</dbReference>
<dbReference type="InterPro" id="IPR029055">
    <property type="entry name" value="Ntn_hydrolases_N"/>
</dbReference>
<keyword evidence="3" id="KW-1185">Reference proteome</keyword>
<accession>A0AAD2GDE4</accession>
<evidence type="ECO:0000313" key="3">
    <source>
        <dbReference type="Proteomes" id="UP001295423"/>
    </source>
</evidence>